<feature type="transmembrane region" description="Helical" evidence="5">
    <location>
        <begin position="248"/>
        <end position="269"/>
    </location>
</feature>
<evidence type="ECO:0000256" key="4">
    <source>
        <dbReference type="ARBA" id="ARBA00023136"/>
    </source>
</evidence>
<dbReference type="AlphaFoldDB" id="J2ZLE6"/>
<feature type="transmembrane region" description="Helical" evidence="5">
    <location>
        <begin position="219"/>
        <end position="236"/>
    </location>
</feature>
<evidence type="ECO:0008006" key="8">
    <source>
        <dbReference type="Google" id="ProtNLM"/>
    </source>
</evidence>
<keyword evidence="4 5" id="KW-0472">Membrane</keyword>
<feature type="transmembrane region" description="Helical" evidence="5">
    <location>
        <begin position="179"/>
        <end position="198"/>
    </location>
</feature>
<dbReference type="Gene3D" id="1.20.1540.10">
    <property type="entry name" value="Rhomboid-like"/>
    <property type="match status" value="1"/>
</dbReference>
<dbReference type="GO" id="GO:0016020">
    <property type="term" value="C:membrane"/>
    <property type="evidence" value="ECO:0007669"/>
    <property type="project" value="UniProtKB-SubCell"/>
</dbReference>
<comment type="caution">
    <text evidence="6">The sequence shown here is derived from an EMBL/GenBank/DDBJ whole genome shotgun (WGS) entry which is preliminary data.</text>
</comment>
<accession>J2ZLE6</accession>
<dbReference type="EMBL" id="ALJD01000002">
    <property type="protein sequence ID" value="EJN61570.1"/>
    <property type="molecule type" value="Genomic_DNA"/>
</dbReference>
<feature type="transmembrane region" description="Helical" evidence="5">
    <location>
        <begin position="153"/>
        <end position="173"/>
    </location>
</feature>
<dbReference type="InterPro" id="IPR035952">
    <property type="entry name" value="Rhomboid-like_sf"/>
</dbReference>
<evidence type="ECO:0000256" key="3">
    <source>
        <dbReference type="ARBA" id="ARBA00022989"/>
    </source>
</evidence>
<evidence type="ECO:0000313" key="7">
    <source>
        <dbReference type="Proteomes" id="UP000007813"/>
    </source>
</evidence>
<feature type="transmembrane region" description="Helical" evidence="5">
    <location>
        <begin position="93"/>
        <end position="114"/>
    </location>
</feature>
<keyword evidence="3 5" id="KW-1133">Transmembrane helix</keyword>
<comment type="subcellular location">
    <subcellularLocation>
        <location evidence="1">Membrane</location>
        <topology evidence="1">Multi-pass membrane protein</topology>
    </subcellularLocation>
</comment>
<dbReference type="RefSeq" id="WP_009374645.1">
    <property type="nucleotide sequence ID" value="NZ_ALJD01000002.1"/>
</dbReference>
<evidence type="ECO:0000256" key="1">
    <source>
        <dbReference type="ARBA" id="ARBA00004141"/>
    </source>
</evidence>
<dbReference type="Proteomes" id="UP000007813">
    <property type="component" value="Unassembled WGS sequence"/>
</dbReference>
<evidence type="ECO:0000256" key="5">
    <source>
        <dbReference type="SAM" id="Phobius"/>
    </source>
</evidence>
<evidence type="ECO:0000313" key="6">
    <source>
        <dbReference type="EMBL" id="EJN61570.1"/>
    </source>
</evidence>
<organism evidence="6 7">
    <name type="scientific">Halogranum salarium B-1</name>
    <dbReference type="NCBI Taxonomy" id="1210908"/>
    <lineage>
        <taxon>Archaea</taxon>
        <taxon>Methanobacteriati</taxon>
        <taxon>Methanobacteriota</taxon>
        <taxon>Stenosarchaea group</taxon>
        <taxon>Halobacteria</taxon>
        <taxon>Halobacteriales</taxon>
        <taxon>Haloferacaceae</taxon>
    </lineage>
</organism>
<feature type="transmembrane region" description="Helical" evidence="5">
    <location>
        <begin position="7"/>
        <end position="28"/>
    </location>
</feature>
<proteinExistence type="predicted"/>
<protein>
    <recommendedName>
        <fullName evidence="8">Peptidase S54 rhomboid domain-containing protein</fullName>
    </recommendedName>
</protein>
<sequence length="275" mass="29534">MHRRRQLTLDLALILSIPLLLVALHYGVAPATRNQFVFDHDQIALVDMYAANFLHLDDAHLRGNLLGYVAAIAPTWALYAVDDEHRRFRRTLAGFVLGLPLLISLGDYLVFRYAFEATANSATRGFSGIVSALFGWLFVATVALVWRDVDAQRAIYTALTIVLGILGGIVLLSGIATPAILGALGVGVVLSATGFVPWETVRSGGLLDAAREHWTLIQLVAYAGLALLLIVPGLFPVDWIGEGSVTNIFGHAVGFGLGVVISVSCHALSPALRQN</sequence>
<name>J2ZLE6_9EURY</name>
<dbReference type="eggNOG" id="arCOG08915">
    <property type="taxonomic scope" value="Archaea"/>
</dbReference>
<feature type="transmembrane region" description="Helical" evidence="5">
    <location>
        <begin position="126"/>
        <end position="146"/>
    </location>
</feature>
<keyword evidence="2 5" id="KW-0812">Transmembrane</keyword>
<gene>
    <name evidence="6" type="ORF">HSB1_06110</name>
</gene>
<evidence type="ECO:0000256" key="2">
    <source>
        <dbReference type="ARBA" id="ARBA00022692"/>
    </source>
</evidence>
<dbReference type="OrthoDB" id="308439at2157"/>
<feature type="transmembrane region" description="Helical" evidence="5">
    <location>
        <begin position="65"/>
        <end position="81"/>
    </location>
</feature>
<reference evidence="6 7" key="1">
    <citation type="journal article" date="2012" name="J. Bacteriol.">
        <title>Draft Genome Sequence of the Extremely Halophilic Archaeon Halogranum salarium B-1T.</title>
        <authorList>
            <person name="Kim K.K."/>
            <person name="Lee K.C."/>
            <person name="Lee J.S."/>
        </authorList>
    </citation>
    <scope>NUCLEOTIDE SEQUENCE [LARGE SCALE GENOMIC DNA]</scope>
    <source>
        <strain evidence="6 7">B-1</strain>
    </source>
</reference>